<protein>
    <submittedName>
        <fullName evidence="1">Uncharacterized protein</fullName>
    </submittedName>
</protein>
<accession>A0ABS4NB65</accession>
<keyword evidence="2" id="KW-1185">Reference proteome</keyword>
<sequence>MNKYYIDDLKGNIELYKISIMAGRFGKGVLFSQLSARRINDIVNALKEKKTKFELTIDYGCGAYQTYIFNRYQQKCLLRELEEIIKTEKSIMKIRR</sequence>
<dbReference type="RefSeq" id="WP_209452832.1">
    <property type="nucleotide sequence ID" value="NZ_JAGGLT010000002.1"/>
</dbReference>
<comment type="caution">
    <text evidence="1">The sequence shown here is derived from an EMBL/GenBank/DDBJ whole genome shotgun (WGS) entry which is preliminary data.</text>
</comment>
<evidence type="ECO:0000313" key="2">
    <source>
        <dbReference type="Proteomes" id="UP001166402"/>
    </source>
</evidence>
<gene>
    <name evidence="1" type="ORF">J2Z80_000363</name>
</gene>
<organism evidence="1 2">
    <name type="scientific">Thermoanaerobacterium butyriciformans</name>
    <dbReference type="NCBI Taxonomy" id="1702242"/>
    <lineage>
        <taxon>Bacteria</taxon>
        <taxon>Bacillati</taxon>
        <taxon>Bacillota</taxon>
        <taxon>Clostridia</taxon>
        <taxon>Thermoanaerobacterales</taxon>
        <taxon>Thermoanaerobacteraceae</taxon>
        <taxon>Thermoanaerobacterium</taxon>
    </lineage>
</organism>
<name>A0ABS4NB65_9THEO</name>
<evidence type="ECO:0000313" key="1">
    <source>
        <dbReference type="EMBL" id="MBP2070865.1"/>
    </source>
</evidence>
<proteinExistence type="predicted"/>
<dbReference type="EMBL" id="JAGGLT010000002">
    <property type="protein sequence ID" value="MBP2070865.1"/>
    <property type="molecule type" value="Genomic_DNA"/>
</dbReference>
<dbReference type="Proteomes" id="UP001166402">
    <property type="component" value="Unassembled WGS sequence"/>
</dbReference>
<reference evidence="1" key="1">
    <citation type="submission" date="2021-03" db="EMBL/GenBank/DDBJ databases">
        <title>Genomic Encyclopedia of Type Strains, Phase IV (KMG-IV): sequencing the most valuable type-strain genomes for metagenomic binning, comparative biology and taxonomic classification.</title>
        <authorList>
            <person name="Goeker M."/>
        </authorList>
    </citation>
    <scope>NUCLEOTIDE SEQUENCE</scope>
    <source>
        <strain evidence="1">DSM 101588</strain>
    </source>
</reference>